<reference evidence="2" key="1">
    <citation type="journal article" date="2020" name="Nature">
        <title>Giant virus diversity and host interactions through global metagenomics.</title>
        <authorList>
            <person name="Schulz F."/>
            <person name="Roux S."/>
            <person name="Paez-Espino D."/>
            <person name="Jungbluth S."/>
            <person name="Walsh D.A."/>
            <person name="Denef V.J."/>
            <person name="McMahon K.D."/>
            <person name="Konstantinidis K.T."/>
            <person name="Eloe-Fadrosh E.A."/>
            <person name="Kyrpides N.C."/>
            <person name="Woyke T."/>
        </authorList>
    </citation>
    <scope>NUCLEOTIDE SEQUENCE</scope>
    <source>
        <strain evidence="2">GVMAG-M-3300025860-25</strain>
    </source>
</reference>
<evidence type="ECO:0000259" key="1">
    <source>
        <dbReference type="Pfam" id="PF01931"/>
    </source>
</evidence>
<dbReference type="InterPro" id="IPR026533">
    <property type="entry name" value="NTPase/PRRC1"/>
</dbReference>
<organism evidence="2">
    <name type="scientific">viral metagenome</name>
    <dbReference type="NCBI Taxonomy" id="1070528"/>
    <lineage>
        <taxon>unclassified sequences</taxon>
        <taxon>metagenomes</taxon>
        <taxon>organismal metagenomes</taxon>
    </lineage>
</organism>
<name>A0A6C0J6F3_9ZZZZ</name>
<feature type="domain" description="Non-canonical purine NTP phosphatase/PRRC1" evidence="1">
    <location>
        <begin position="8"/>
        <end position="115"/>
    </location>
</feature>
<evidence type="ECO:0000313" key="2">
    <source>
        <dbReference type="EMBL" id="QHU01222.1"/>
    </source>
</evidence>
<sequence length="144" mass="16644">MNNLFLTSKNKVKQQAANQILNKLKFSGIECVESESGVEGGQPYGLIETKEGCINRTDQFKNGEDFISIENGFVKESDDEWYDIAYIYIRINDIIYDGWSEKRYFPSILFNDIEKLIKHFEENSITRTKQLDDSVSVIIKSIKV</sequence>
<dbReference type="SUPFAM" id="SSF52972">
    <property type="entry name" value="ITPase-like"/>
    <property type="match status" value="1"/>
</dbReference>
<dbReference type="Gene3D" id="3.90.950.10">
    <property type="match status" value="1"/>
</dbReference>
<dbReference type="InterPro" id="IPR029001">
    <property type="entry name" value="ITPase-like_fam"/>
</dbReference>
<dbReference type="Pfam" id="PF01931">
    <property type="entry name" value="NTPase_I-T"/>
    <property type="match status" value="1"/>
</dbReference>
<proteinExistence type="predicted"/>
<accession>A0A6C0J6F3</accession>
<dbReference type="AlphaFoldDB" id="A0A6C0J6F3"/>
<protein>
    <recommendedName>
        <fullName evidence="1">Non-canonical purine NTP phosphatase/PRRC1 domain-containing protein</fullName>
    </recommendedName>
</protein>
<dbReference type="EMBL" id="MN740336">
    <property type="protein sequence ID" value="QHU01222.1"/>
    <property type="molecule type" value="Genomic_DNA"/>
</dbReference>